<evidence type="ECO:0000313" key="2">
    <source>
        <dbReference type="Proteomes" id="UP000290572"/>
    </source>
</evidence>
<dbReference type="InterPro" id="IPR013877">
    <property type="entry name" value="YAP-bd/ALF4/Glomulin"/>
</dbReference>
<dbReference type="PANTHER" id="PTHR15430">
    <property type="entry name" value="GLOMULIN"/>
    <property type="match status" value="1"/>
</dbReference>
<accession>A0A498M4M4</accession>
<dbReference type="GO" id="GO:0005737">
    <property type="term" value="C:cytoplasm"/>
    <property type="evidence" value="ECO:0007669"/>
    <property type="project" value="TreeGrafter"/>
</dbReference>
<dbReference type="EMBL" id="QBIY01012873">
    <property type="protein sequence ID" value="RXN14813.1"/>
    <property type="molecule type" value="Genomic_DNA"/>
</dbReference>
<dbReference type="AlphaFoldDB" id="A0A498M4M4"/>
<gene>
    <name evidence="1" type="ORF">ROHU_028438</name>
</gene>
<keyword evidence="3" id="KW-1267">Proteomics identification</keyword>
<dbReference type="InterPro" id="IPR019516">
    <property type="entry name" value="Glomulin/ALF4"/>
</dbReference>
<dbReference type="Pfam" id="PF08568">
    <property type="entry name" value="Kinetochor_Ybp2"/>
    <property type="match status" value="1"/>
</dbReference>
<reference evidence="1 2" key="1">
    <citation type="submission" date="2018-03" db="EMBL/GenBank/DDBJ databases">
        <title>Draft genome sequence of Rohu Carp (Labeo rohita).</title>
        <authorList>
            <person name="Das P."/>
            <person name="Kushwaha B."/>
            <person name="Joshi C.G."/>
            <person name="Kumar D."/>
            <person name="Nagpure N.S."/>
            <person name="Sahoo L."/>
            <person name="Das S.P."/>
            <person name="Bit A."/>
            <person name="Patnaik S."/>
            <person name="Meher P.K."/>
            <person name="Jayasankar P."/>
            <person name="Koringa P.G."/>
            <person name="Patel N.V."/>
            <person name="Hinsu A.T."/>
            <person name="Kumar R."/>
            <person name="Pandey M."/>
            <person name="Agarwal S."/>
            <person name="Srivastava S."/>
            <person name="Singh M."/>
            <person name="Iquebal M.A."/>
            <person name="Jaiswal S."/>
            <person name="Angadi U.B."/>
            <person name="Kumar N."/>
            <person name="Raza M."/>
            <person name="Shah T.M."/>
            <person name="Rai A."/>
            <person name="Jena J.K."/>
        </authorList>
    </citation>
    <scope>NUCLEOTIDE SEQUENCE [LARGE SCALE GENOMIC DNA]</scope>
    <source>
        <strain evidence="1">DASCIFA01</strain>
        <tissue evidence="1">Testis</tissue>
    </source>
</reference>
<keyword evidence="2" id="KW-1185">Reference proteome</keyword>
<dbReference type="STRING" id="84645.A0A498M4M4"/>
<dbReference type="PANTHER" id="PTHR15430:SF1">
    <property type="entry name" value="GLOMULIN"/>
    <property type="match status" value="1"/>
</dbReference>
<sequence length="213" mass="23832">MALEQLCDVVQRCQAVKDESFSPEDYDLFFTAGRTCIEQGSSAQVLSILVDEKNQNIVRFMGWNLLGPLVQILLKKEDRNLPHCHAILSHLLEVGSPKELLVGLLEQVEEADSASIAETVTLLLKPLQTVLLRLGMKKASSVGMTLSTLLSQVARLPVPVTKEQEEDDVFGLCRCCSALIQFVKPFVEEIKEEIKDNNRISKDNELRVELLKL</sequence>
<dbReference type="GO" id="GO:0055105">
    <property type="term" value="F:ubiquitin-protein transferase inhibitor activity"/>
    <property type="evidence" value="ECO:0007669"/>
    <property type="project" value="TreeGrafter"/>
</dbReference>
<evidence type="ECO:0007829" key="3">
    <source>
        <dbReference type="PeptideAtlas" id="A0A498M4M4"/>
    </source>
</evidence>
<dbReference type="Proteomes" id="UP000290572">
    <property type="component" value="Unassembled WGS sequence"/>
</dbReference>
<comment type="caution">
    <text evidence="1">The sequence shown here is derived from an EMBL/GenBank/DDBJ whole genome shotgun (WGS) entry which is preliminary data.</text>
</comment>
<protein>
    <submittedName>
        <fullName evidence="1">Glomulin</fullName>
    </submittedName>
</protein>
<organism evidence="1 2">
    <name type="scientific">Labeo rohita</name>
    <name type="common">Indian major carp</name>
    <name type="synonym">Cyprinus rohita</name>
    <dbReference type="NCBI Taxonomy" id="84645"/>
    <lineage>
        <taxon>Eukaryota</taxon>
        <taxon>Metazoa</taxon>
        <taxon>Chordata</taxon>
        <taxon>Craniata</taxon>
        <taxon>Vertebrata</taxon>
        <taxon>Euteleostomi</taxon>
        <taxon>Actinopterygii</taxon>
        <taxon>Neopterygii</taxon>
        <taxon>Teleostei</taxon>
        <taxon>Ostariophysi</taxon>
        <taxon>Cypriniformes</taxon>
        <taxon>Cyprinidae</taxon>
        <taxon>Labeoninae</taxon>
        <taxon>Labeonini</taxon>
        <taxon>Labeo</taxon>
    </lineage>
</organism>
<evidence type="ECO:0000313" key="1">
    <source>
        <dbReference type="EMBL" id="RXN14813.1"/>
    </source>
</evidence>
<name>A0A498M4M4_LABRO</name>
<proteinExistence type="evidence at protein level"/>